<feature type="domain" description="Response regulatory" evidence="11">
    <location>
        <begin position="1114"/>
        <end position="1231"/>
    </location>
</feature>
<dbReference type="FunFam" id="3.30.565.10:FF:000049">
    <property type="entry name" value="Two-component sensor histidine kinase"/>
    <property type="match status" value="1"/>
</dbReference>
<evidence type="ECO:0000256" key="4">
    <source>
        <dbReference type="ARBA" id="ARBA00023125"/>
    </source>
</evidence>
<dbReference type="PROSITE" id="PS50122">
    <property type="entry name" value="CHEB"/>
    <property type="match status" value="1"/>
</dbReference>
<dbReference type="SMART" id="SM00448">
    <property type="entry name" value="REC"/>
    <property type="match status" value="2"/>
</dbReference>
<dbReference type="SUPFAM" id="SSF55785">
    <property type="entry name" value="PYP-like sensor domain (PAS domain)"/>
    <property type="match status" value="1"/>
</dbReference>
<dbReference type="Gene3D" id="3.40.50.180">
    <property type="entry name" value="Methylesterase CheB, C-terminal domain"/>
    <property type="match status" value="1"/>
</dbReference>
<feature type="domain" description="CheR-type methyltransferase" evidence="14">
    <location>
        <begin position="223"/>
        <end position="499"/>
    </location>
</feature>
<dbReference type="PROSITE" id="PS00622">
    <property type="entry name" value="HTH_LUXR_1"/>
    <property type="match status" value="1"/>
</dbReference>
<dbReference type="InterPro" id="IPR000780">
    <property type="entry name" value="CheR_MeTrfase"/>
</dbReference>
<evidence type="ECO:0000313" key="16">
    <source>
        <dbReference type="Proteomes" id="UP000198539"/>
    </source>
</evidence>
<dbReference type="GO" id="GO:0008757">
    <property type="term" value="F:S-adenosylmethionine-dependent methyltransferase activity"/>
    <property type="evidence" value="ECO:0007669"/>
    <property type="project" value="InterPro"/>
</dbReference>
<dbReference type="Pfam" id="PF01339">
    <property type="entry name" value="CheB_methylest"/>
    <property type="match status" value="1"/>
</dbReference>
<dbReference type="PROSITE" id="PS50113">
    <property type="entry name" value="PAC"/>
    <property type="match status" value="1"/>
</dbReference>
<dbReference type="InterPro" id="IPR036097">
    <property type="entry name" value="HisK_dim/P_sf"/>
</dbReference>
<dbReference type="GO" id="GO:0005737">
    <property type="term" value="C:cytoplasm"/>
    <property type="evidence" value="ECO:0007669"/>
    <property type="project" value="InterPro"/>
</dbReference>
<evidence type="ECO:0000256" key="6">
    <source>
        <dbReference type="PROSITE-ProRule" id="PRU00169"/>
    </source>
</evidence>
<dbReference type="Pfam" id="PF00072">
    <property type="entry name" value="Response_reg"/>
    <property type="match status" value="2"/>
</dbReference>
<accession>A0A1H2YTP8</accession>
<dbReference type="RefSeq" id="WP_092888593.1">
    <property type="nucleotide sequence ID" value="NZ_CP061502.1"/>
</dbReference>
<dbReference type="SMART" id="SM00387">
    <property type="entry name" value="HATPase_c"/>
    <property type="match status" value="1"/>
</dbReference>
<dbReference type="CDD" id="cd00082">
    <property type="entry name" value="HisKA"/>
    <property type="match status" value="1"/>
</dbReference>
<dbReference type="CDD" id="cd06170">
    <property type="entry name" value="LuxR_C_like"/>
    <property type="match status" value="1"/>
</dbReference>
<dbReference type="Gene3D" id="3.40.50.150">
    <property type="entry name" value="Vaccinia Virus protein VP39"/>
    <property type="match status" value="1"/>
</dbReference>
<dbReference type="PROSITE" id="PS50043">
    <property type="entry name" value="HTH_LUXR_2"/>
    <property type="match status" value="1"/>
</dbReference>
<keyword evidence="16" id="KW-1185">Reference proteome</keyword>
<dbReference type="EC" id="2.7.13.3" evidence="2"/>
<evidence type="ECO:0000259" key="10">
    <source>
        <dbReference type="PROSITE" id="PS50109"/>
    </source>
</evidence>
<name>A0A1H2YTP8_9RHOB</name>
<dbReference type="InterPro" id="IPR001789">
    <property type="entry name" value="Sig_transdc_resp-reg_receiver"/>
</dbReference>
<evidence type="ECO:0000259" key="13">
    <source>
        <dbReference type="PROSITE" id="PS50122"/>
    </source>
</evidence>
<feature type="domain" description="Histidine kinase" evidence="10">
    <location>
        <begin position="877"/>
        <end position="1090"/>
    </location>
</feature>
<dbReference type="SMART" id="SM00421">
    <property type="entry name" value="HTH_LUXR"/>
    <property type="match status" value="1"/>
</dbReference>
<dbReference type="PROSITE" id="PS50109">
    <property type="entry name" value="HIS_KIN"/>
    <property type="match status" value="1"/>
</dbReference>
<feature type="active site" evidence="5">
    <location>
        <position position="137"/>
    </location>
</feature>
<reference evidence="15 16" key="1">
    <citation type="submission" date="2016-10" db="EMBL/GenBank/DDBJ databases">
        <authorList>
            <person name="de Groot N.N."/>
        </authorList>
    </citation>
    <scope>NUCLEOTIDE SEQUENCE [LARGE SCALE GENOMIC DNA]</scope>
    <source>
        <strain evidence="15 16">CGMCC 1.8894</strain>
    </source>
</reference>
<sequence length="1451" mass="154766">MSPHDTRTALPVIAIGASAGGLDACRAALKDVKATTRAAFILILHLEPTHDSMMVDLLTNHTGLEVVQARDGMALRVGVLHVIPPGVFLTVQRRVLHLSGPDGGQAVRRPFDVLLHALARDAAALSGCIVLSGTGTDGTEGIADIHAAGGLVIAQSPAEAAYPGMPESAIATGFVAQTLPTAGMAAALEVFLAKLPGKPPVQGPAPSQPGPQPTPDLLRPADTASDQTQAKTTGYDALLSFVSKHAAQDITLYKRGTLERRIARRMALGGLGPAEMARYLGILRTDAAELADLTADLLIHVTAFFRDPAVFDHLSRATIPALLADKPTDRPLRVWVAGCSTGEEAYSLAMTAIEAMDVTGTQASVQILASDLDAEAIATARAGFFPREIEAVVSPKRLSRFFVAENGGWRVTSALRDVIVFTVADLLADPPFSRIDLVSCRNLLIYLGPEAQKRVIARCCFALRPGGLLLLGAAETAGQTDDCFTVEDKAARLWRRTGRSHPPDLHFAAARHDEPAPTAPTAAAPGRRSELADLCRKILLDHYAPAAALINARLECVYLLGPTEKYLKVTQGHPDPGVLGMLPKPVRARFRAAVTAATAAPATARAGAAGNRIHGAAGFDIIVHPIPAATGPLVLVCFIDTPRPALSKTTSGPSSGKVPRDLEADLEATRGELAEALRDLEHEVEAHGLDTAEALSVNEEFQSTNEELLASKEELQSLNEELTALNGQLQETLERHRTTANDLQNVLFSTDVATLFLDMDLNIRFFTPAARAIFRLIRSDVGRPLADLASVSTDNDLTADARAVLAASDAKEREVEGTGGLWFLRRIQPYRAEGGRIEGVVITYSDITERRRSNAALETAMADTDRATRAKSRFLAAASHDLRQPLQAMALLHRLLAQQKRSTEGARLAMLMDQTLGSMTAMLDSMLDVNRIESGIVRPEMRPIAIAPLLQRLADEFGPQCSLKGLRLRLVPCTAWVQTDPQLLEQMLRNLLSNAVKYTPKGGILLGCRRHGQDMTIHVCDTGIGVPESESTAIFNAYQQGANTSKLGGMGLGLGLSIVERLAQLMSHPIAVRSTLGKGSAFMVTLPVVEATPQILRLTKTAAALKGSERPTGTVLLVDDEEPLRALLAEVLTKEGHTVVARSNTKDALLWASGDVDPPDILLTDFDLHGGASGLTLAQDLPDVLGRAVPTIILTGDITSATFKKIAGSAFTQVIKPVMPEVLLAQISELILQARAAKTRRRIARTDATVTTVHVIDDDPIIRETVRRLFEAEGWIVVSYASAEEFLAAPRPGIGECLLVDNVLPGIDGVALIRQLRAEKSHIPAVVLTGHGDAAIAVAAMRAGASDLIEKPVAAADLLHSMRQAIAPGQDARAGADRRRAAQKRFATLTAREREVLTRVLAGDPNKIIAADLGINQRTVENHRASVMHKTGAASLPALVRLELAANPTSV</sequence>
<dbReference type="GO" id="GO:0008984">
    <property type="term" value="F:protein-glutamate methylesterase activity"/>
    <property type="evidence" value="ECO:0007669"/>
    <property type="project" value="InterPro"/>
</dbReference>
<dbReference type="InterPro" id="IPR000014">
    <property type="entry name" value="PAS"/>
</dbReference>
<feature type="compositionally biased region" description="Pro residues" evidence="8">
    <location>
        <begin position="198"/>
        <end position="214"/>
    </location>
</feature>
<evidence type="ECO:0000259" key="9">
    <source>
        <dbReference type="PROSITE" id="PS50043"/>
    </source>
</evidence>
<dbReference type="Gene3D" id="3.30.565.10">
    <property type="entry name" value="Histidine kinase-like ATPase, C-terminal domain"/>
    <property type="match status" value="1"/>
</dbReference>
<feature type="domain" description="HTH luxR-type" evidence="9">
    <location>
        <begin position="1382"/>
        <end position="1447"/>
    </location>
</feature>
<dbReference type="GO" id="GO:0003677">
    <property type="term" value="F:DNA binding"/>
    <property type="evidence" value="ECO:0007669"/>
    <property type="project" value="UniProtKB-KW"/>
</dbReference>
<evidence type="ECO:0000259" key="12">
    <source>
        <dbReference type="PROSITE" id="PS50113"/>
    </source>
</evidence>
<dbReference type="SUPFAM" id="SSF47384">
    <property type="entry name" value="Homodimeric domain of signal transducing histidine kinase"/>
    <property type="match status" value="1"/>
</dbReference>
<dbReference type="CDD" id="cd00130">
    <property type="entry name" value="PAS"/>
    <property type="match status" value="1"/>
</dbReference>
<evidence type="ECO:0000256" key="8">
    <source>
        <dbReference type="SAM" id="MobiDB-lite"/>
    </source>
</evidence>
<dbReference type="SUPFAM" id="SSF55874">
    <property type="entry name" value="ATPase domain of HSP90 chaperone/DNA topoisomerase II/histidine kinase"/>
    <property type="match status" value="1"/>
</dbReference>
<dbReference type="SUPFAM" id="SSF53335">
    <property type="entry name" value="S-adenosyl-L-methionine-dependent methyltransferases"/>
    <property type="match status" value="1"/>
</dbReference>
<dbReference type="STRING" id="564137.SAMN04488238_105129"/>
<dbReference type="InterPro" id="IPR000700">
    <property type="entry name" value="PAS-assoc_C"/>
</dbReference>
<proteinExistence type="predicted"/>
<dbReference type="PANTHER" id="PTHR24422:SF27">
    <property type="entry name" value="PROTEIN-GLUTAMATE O-METHYLTRANSFERASE"/>
    <property type="match status" value="1"/>
</dbReference>
<feature type="active site" evidence="5">
    <location>
        <position position="18"/>
    </location>
</feature>
<feature type="modified residue" description="4-aspartylphosphate" evidence="6">
    <location>
        <position position="1301"/>
    </location>
</feature>
<evidence type="ECO:0000256" key="1">
    <source>
        <dbReference type="ARBA" id="ARBA00000085"/>
    </source>
</evidence>
<dbReference type="GO" id="GO:0006935">
    <property type="term" value="P:chemotaxis"/>
    <property type="evidence" value="ECO:0007669"/>
    <property type="project" value="UniProtKB-UniRule"/>
</dbReference>
<dbReference type="InterPro" id="IPR003594">
    <property type="entry name" value="HATPase_dom"/>
</dbReference>
<dbReference type="InterPro" id="IPR011006">
    <property type="entry name" value="CheY-like_superfamily"/>
</dbReference>
<dbReference type="GO" id="GO:0000155">
    <property type="term" value="F:phosphorelay sensor kinase activity"/>
    <property type="evidence" value="ECO:0007669"/>
    <property type="project" value="InterPro"/>
</dbReference>
<evidence type="ECO:0000313" key="15">
    <source>
        <dbReference type="EMBL" id="SDX08417.1"/>
    </source>
</evidence>
<dbReference type="PRINTS" id="PR00996">
    <property type="entry name" value="CHERMTFRASE"/>
</dbReference>
<dbReference type="InterPro" id="IPR029063">
    <property type="entry name" value="SAM-dependent_MTases_sf"/>
</dbReference>
<dbReference type="Gene3D" id="3.40.50.2300">
    <property type="match status" value="2"/>
</dbReference>
<keyword evidence="5" id="KW-0378">Hydrolase</keyword>
<dbReference type="CDD" id="cd16434">
    <property type="entry name" value="CheB-CheR_fusion"/>
    <property type="match status" value="1"/>
</dbReference>
<dbReference type="Gene3D" id="1.10.10.10">
    <property type="entry name" value="Winged helix-like DNA-binding domain superfamily/Winged helix DNA-binding domain"/>
    <property type="match status" value="1"/>
</dbReference>
<dbReference type="PANTHER" id="PTHR24422">
    <property type="entry name" value="CHEMOTAXIS PROTEIN METHYLTRANSFERASE"/>
    <property type="match status" value="1"/>
</dbReference>
<feature type="domain" description="CheB-type methylesterase" evidence="13">
    <location>
        <begin position="6"/>
        <end position="195"/>
    </location>
</feature>
<dbReference type="Gene3D" id="1.10.287.130">
    <property type="match status" value="1"/>
</dbReference>
<dbReference type="SUPFAM" id="SSF52172">
    <property type="entry name" value="CheY-like"/>
    <property type="match status" value="2"/>
</dbReference>
<feature type="coiled-coil region" evidence="7">
    <location>
        <begin position="663"/>
        <end position="746"/>
    </location>
</feature>
<dbReference type="EMBL" id="FNOM01000005">
    <property type="protein sequence ID" value="SDX08417.1"/>
    <property type="molecule type" value="Genomic_DNA"/>
</dbReference>
<dbReference type="Proteomes" id="UP000198539">
    <property type="component" value="Unassembled WGS sequence"/>
</dbReference>
<evidence type="ECO:0000256" key="2">
    <source>
        <dbReference type="ARBA" id="ARBA00012438"/>
    </source>
</evidence>
<gene>
    <name evidence="15" type="ORF">SAMN04488238_105129</name>
</gene>
<dbReference type="InterPro" id="IPR022642">
    <property type="entry name" value="CheR_C"/>
</dbReference>
<dbReference type="Pfam" id="PF03705">
    <property type="entry name" value="CheR_N"/>
    <property type="match status" value="1"/>
</dbReference>
<dbReference type="OrthoDB" id="9816309at2"/>
<keyword evidence="4" id="KW-0238">DNA-binding</keyword>
<comment type="catalytic activity">
    <reaction evidence="1">
        <text>ATP + protein L-histidine = ADP + protein N-phospho-L-histidine.</text>
        <dbReference type="EC" id="2.7.13.3"/>
    </reaction>
</comment>
<dbReference type="SMART" id="SM00388">
    <property type="entry name" value="HisKA"/>
    <property type="match status" value="1"/>
</dbReference>
<keyword evidence="7" id="KW-0175">Coiled coil</keyword>
<dbReference type="InterPro" id="IPR050903">
    <property type="entry name" value="Bact_Chemotaxis_MeTrfase"/>
</dbReference>
<dbReference type="Gene3D" id="3.30.450.20">
    <property type="entry name" value="PAS domain"/>
    <property type="match status" value="1"/>
</dbReference>
<dbReference type="Pfam" id="PF00512">
    <property type="entry name" value="HisKA"/>
    <property type="match status" value="1"/>
</dbReference>
<dbReference type="SMART" id="SM00138">
    <property type="entry name" value="MeTrc"/>
    <property type="match status" value="1"/>
</dbReference>
<dbReference type="PROSITE" id="PS50110">
    <property type="entry name" value="RESPONSE_REGULATORY"/>
    <property type="match status" value="2"/>
</dbReference>
<feature type="domain" description="PAC" evidence="12">
    <location>
        <begin position="808"/>
        <end position="859"/>
    </location>
</feature>
<dbReference type="GO" id="GO:0000156">
    <property type="term" value="F:phosphorelay response regulator activity"/>
    <property type="evidence" value="ECO:0007669"/>
    <property type="project" value="InterPro"/>
</dbReference>
<dbReference type="SUPFAM" id="SSF46894">
    <property type="entry name" value="C-terminal effector domain of the bipartite response regulators"/>
    <property type="match status" value="1"/>
</dbReference>
<dbReference type="InterPro" id="IPR036890">
    <property type="entry name" value="HATPase_C_sf"/>
</dbReference>
<dbReference type="InterPro" id="IPR003661">
    <property type="entry name" value="HisK_dim/P_dom"/>
</dbReference>
<feature type="active site" evidence="5">
    <location>
        <position position="45"/>
    </location>
</feature>
<keyword evidence="3 5" id="KW-0145">Chemotaxis</keyword>
<evidence type="ECO:0000256" key="3">
    <source>
        <dbReference type="ARBA" id="ARBA00022500"/>
    </source>
</evidence>
<dbReference type="GO" id="GO:0006355">
    <property type="term" value="P:regulation of DNA-templated transcription"/>
    <property type="evidence" value="ECO:0007669"/>
    <property type="project" value="InterPro"/>
</dbReference>
<dbReference type="InterPro" id="IPR035909">
    <property type="entry name" value="CheB_C"/>
</dbReference>
<evidence type="ECO:0000256" key="5">
    <source>
        <dbReference type="PROSITE-ProRule" id="PRU00050"/>
    </source>
</evidence>
<evidence type="ECO:0000256" key="7">
    <source>
        <dbReference type="SAM" id="Coils"/>
    </source>
</evidence>
<protein>
    <recommendedName>
        <fullName evidence="2">histidine kinase</fullName>
        <ecNumber evidence="2">2.7.13.3</ecNumber>
    </recommendedName>
</protein>
<dbReference type="SUPFAM" id="SSF52738">
    <property type="entry name" value="Methylesterase CheB, C-terminal domain"/>
    <property type="match status" value="1"/>
</dbReference>
<dbReference type="InterPro" id="IPR016032">
    <property type="entry name" value="Sig_transdc_resp-reg_C-effctor"/>
</dbReference>
<feature type="domain" description="Response regulatory" evidence="11">
    <location>
        <begin position="1252"/>
        <end position="1366"/>
    </location>
</feature>
<feature type="region of interest" description="Disordered" evidence="8">
    <location>
        <begin position="198"/>
        <end position="226"/>
    </location>
</feature>
<dbReference type="Pfam" id="PF00196">
    <property type="entry name" value="GerE"/>
    <property type="match status" value="1"/>
</dbReference>
<dbReference type="InterPro" id="IPR022641">
    <property type="entry name" value="CheR_N"/>
</dbReference>
<feature type="modified residue" description="4-aspartylphosphate" evidence="6">
    <location>
        <position position="1165"/>
    </location>
</feature>
<dbReference type="Pfam" id="PF01739">
    <property type="entry name" value="CheR"/>
    <property type="match status" value="1"/>
</dbReference>
<evidence type="ECO:0000259" key="11">
    <source>
        <dbReference type="PROSITE" id="PS50110"/>
    </source>
</evidence>
<dbReference type="InterPro" id="IPR035965">
    <property type="entry name" value="PAS-like_dom_sf"/>
</dbReference>
<dbReference type="PRINTS" id="PR00038">
    <property type="entry name" value="HTHLUXR"/>
</dbReference>
<dbReference type="PROSITE" id="PS50123">
    <property type="entry name" value="CHER"/>
    <property type="match status" value="1"/>
</dbReference>
<dbReference type="SUPFAM" id="SSF47757">
    <property type="entry name" value="Chemotaxis receptor methyltransferase CheR, N-terminal domain"/>
    <property type="match status" value="1"/>
</dbReference>
<dbReference type="Pfam" id="PF02518">
    <property type="entry name" value="HATPase_c"/>
    <property type="match status" value="1"/>
</dbReference>
<organism evidence="15 16">
    <name type="scientific">Roseicitreum antarcticum</name>
    <dbReference type="NCBI Taxonomy" id="564137"/>
    <lineage>
        <taxon>Bacteria</taxon>
        <taxon>Pseudomonadati</taxon>
        <taxon>Pseudomonadota</taxon>
        <taxon>Alphaproteobacteria</taxon>
        <taxon>Rhodobacterales</taxon>
        <taxon>Paracoccaceae</taxon>
        <taxon>Roseicitreum</taxon>
    </lineage>
</organism>
<dbReference type="InterPro" id="IPR036388">
    <property type="entry name" value="WH-like_DNA-bd_sf"/>
</dbReference>
<dbReference type="InterPro" id="IPR005467">
    <property type="entry name" value="His_kinase_dom"/>
</dbReference>
<dbReference type="InterPro" id="IPR000673">
    <property type="entry name" value="Sig_transdc_resp-reg_Me-estase"/>
</dbReference>
<dbReference type="InterPro" id="IPR000792">
    <property type="entry name" value="Tscrpt_reg_LuxR_C"/>
</dbReference>
<keyword evidence="6" id="KW-0597">Phosphoprotein</keyword>
<evidence type="ECO:0000259" key="14">
    <source>
        <dbReference type="PROSITE" id="PS50123"/>
    </source>
</evidence>
<dbReference type="Pfam" id="PF13596">
    <property type="entry name" value="PAS_10"/>
    <property type="match status" value="1"/>
</dbReference>